<proteinExistence type="predicted"/>
<evidence type="ECO:0000313" key="3">
    <source>
        <dbReference type="Proteomes" id="UP000198284"/>
    </source>
</evidence>
<dbReference type="AlphaFoldDB" id="A0A239DKJ5"/>
<evidence type="ECO:0000256" key="1">
    <source>
        <dbReference type="SAM" id="Phobius"/>
    </source>
</evidence>
<protein>
    <submittedName>
        <fullName evidence="2">Tfp pilus assembly protein PilX</fullName>
    </submittedName>
</protein>
<evidence type="ECO:0000313" key="2">
    <source>
        <dbReference type="EMBL" id="SNS32937.1"/>
    </source>
</evidence>
<keyword evidence="1" id="KW-0472">Membrane</keyword>
<gene>
    <name evidence="2" type="ORF">SAMN06265795_102239</name>
</gene>
<dbReference type="RefSeq" id="WP_089398106.1">
    <property type="nucleotide sequence ID" value="NZ_FZOT01000002.1"/>
</dbReference>
<name>A0A239DKJ5_9BURK</name>
<keyword evidence="3" id="KW-1185">Reference proteome</keyword>
<feature type="transmembrane region" description="Helical" evidence="1">
    <location>
        <begin position="12"/>
        <end position="31"/>
    </location>
</feature>
<reference evidence="2 3" key="1">
    <citation type="submission" date="2017-06" db="EMBL/GenBank/DDBJ databases">
        <authorList>
            <person name="Kim H.J."/>
            <person name="Triplett B.A."/>
        </authorList>
    </citation>
    <scope>NUCLEOTIDE SEQUENCE [LARGE SCALE GENOMIC DNA]</scope>
    <source>
        <strain evidence="2 3">U15</strain>
    </source>
</reference>
<sequence length="183" mass="19295">MTMNRQRERGATLLVGMIMLLMMTLLAVTAFRINKNELQIVGNAQQKAQMLPAAQAAIEQTVSSTRFMTTPANAIASPCNGANTTCSDFNGDGASDVVVKVTPTCVSTQILPVGALDYADPNDAGCLINVGQDFGVVGATNNNSMCANMLWDIQAKATDTVRETQITVNQGAAIRAEAINPCP</sequence>
<dbReference type="Proteomes" id="UP000198284">
    <property type="component" value="Unassembled WGS sequence"/>
</dbReference>
<keyword evidence="1" id="KW-1133">Transmembrane helix</keyword>
<dbReference type="EMBL" id="FZOT01000002">
    <property type="protein sequence ID" value="SNS32937.1"/>
    <property type="molecule type" value="Genomic_DNA"/>
</dbReference>
<accession>A0A239DKJ5</accession>
<dbReference type="OrthoDB" id="5739160at2"/>
<keyword evidence="1" id="KW-0812">Transmembrane</keyword>
<organism evidence="2 3">
    <name type="scientific">Noviherbaspirillum humi</name>
    <dbReference type="NCBI Taxonomy" id="1688639"/>
    <lineage>
        <taxon>Bacteria</taxon>
        <taxon>Pseudomonadati</taxon>
        <taxon>Pseudomonadota</taxon>
        <taxon>Betaproteobacteria</taxon>
        <taxon>Burkholderiales</taxon>
        <taxon>Oxalobacteraceae</taxon>
        <taxon>Noviherbaspirillum</taxon>
    </lineage>
</organism>